<dbReference type="Gene3D" id="3.40.720.10">
    <property type="entry name" value="Alkaline Phosphatase, subunit A"/>
    <property type="match status" value="1"/>
</dbReference>
<dbReference type="Gene3D" id="3.30.1360.180">
    <property type="match status" value="1"/>
</dbReference>
<keyword evidence="1" id="KW-0472">Membrane</keyword>
<accession>A0ABP0FAX2</accession>
<organism evidence="3 4">
    <name type="scientific">Clavelina lepadiformis</name>
    <name type="common">Light-bulb sea squirt</name>
    <name type="synonym">Ascidia lepadiformis</name>
    <dbReference type="NCBI Taxonomy" id="159417"/>
    <lineage>
        <taxon>Eukaryota</taxon>
        <taxon>Metazoa</taxon>
        <taxon>Chordata</taxon>
        <taxon>Tunicata</taxon>
        <taxon>Ascidiacea</taxon>
        <taxon>Aplousobranchia</taxon>
        <taxon>Clavelinidae</taxon>
        <taxon>Clavelina</taxon>
    </lineage>
</organism>
<dbReference type="CDD" id="cd16018">
    <property type="entry name" value="Enpp"/>
    <property type="match status" value="1"/>
</dbReference>
<sequence>MHMPCIIVITLLICCLLFCHCQKTPKVLLISFDGFRWNYLNRIDTPNFDKLIKSGVKAKWLQDVFVSQTFPNHYTLATGLYEENHGIVANKFYDPKLNEFFSYHVKEDVTSSKFWGGEPIWVTNQIQGRTSGVFFWVGSEAPIKGIFPTVYKNYNKTFPWKQRVDTVVEWLANKPVGQSNQLLNITLALLYFAQPDIDGHKYGPESPEVTEMIGQCDSITGYLLDKLSEDNLYEDVNIIITSDHGMASLDKKRTVALLPYINITKVDHIINYYTGAAIWPKKGYLDSVYEDLLKIGPYASVWKREDIPAHFHYNNNNRIPPVLVAVKDKWLLLNNTSDELPMKGDHGYSNSLMDMHPFFIAHGPAFKEGLVSEPFSSVNVYELICHILGLNPAPNNGSIERVKHLLRHQPSSYPITRQTAKLICISIGLSMAIFVIAFITRHFHHGKNKSHEYFVQSGEERHDEALLSYQQSEE</sequence>
<comment type="caution">
    <text evidence="3">The sequence shown here is derived from an EMBL/GenBank/DDBJ whole genome shotgun (WGS) entry which is preliminary data.</text>
</comment>
<protein>
    <recommendedName>
        <fullName evidence="5">Ectonucleotide pyrophosphatase/phosphodiesterase family member 5</fullName>
    </recommendedName>
</protein>
<dbReference type="PANTHER" id="PTHR10151">
    <property type="entry name" value="ECTONUCLEOTIDE PYROPHOSPHATASE/PHOSPHODIESTERASE"/>
    <property type="match status" value="1"/>
</dbReference>
<dbReference type="PANTHER" id="PTHR10151:SF120">
    <property type="entry name" value="BIS(5'-ADENOSYL)-TRIPHOSPHATASE"/>
    <property type="match status" value="1"/>
</dbReference>
<proteinExistence type="predicted"/>
<evidence type="ECO:0000313" key="4">
    <source>
        <dbReference type="Proteomes" id="UP001642483"/>
    </source>
</evidence>
<evidence type="ECO:0000256" key="1">
    <source>
        <dbReference type="SAM" id="Phobius"/>
    </source>
</evidence>
<dbReference type="SUPFAM" id="SSF53649">
    <property type="entry name" value="Alkaline phosphatase-like"/>
    <property type="match status" value="1"/>
</dbReference>
<evidence type="ECO:0000313" key="3">
    <source>
        <dbReference type="EMBL" id="CAK8676805.1"/>
    </source>
</evidence>
<keyword evidence="1" id="KW-0812">Transmembrane</keyword>
<dbReference type="Pfam" id="PF01663">
    <property type="entry name" value="Phosphodiest"/>
    <property type="match status" value="1"/>
</dbReference>
<gene>
    <name evidence="3" type="ORF">CVLEPA_LOCUS6240</name>
</gene>
<evidence type="ECO:0008006" key="5">
    <source>
        <dbReference type="Google" id="ProtNLM"/>
    </source>
</evidence>
<reference evidence="3 4" key="1">
    <citation type="submission" date="2024-02" db="EMBL/GenBank/DDBJ databases">
        <authorList>
            <person name="Daric V."/>
            <person name="Darras S."/>
        </authorList>
    </citation>
    <scope>NUCLEOTIDE SEQUENCE [LARGE SCALE GENOMIC DNA]</scope>
</reference>
<evidence type="ECO:0000256" key="2">
    <source>
        <dbReference type="SAM" id="SignalP"/>
    </source>
</evidence>
<dbReference type="Proteomes" id="UP001642483">
    <property type="component" value="Unassembled WGS sequence"/>
</dbReference>
<keyword evidence="1" id="KW-1133">Transmembrane helix</keyword>
<name>A0ABP0FAX2_CLALP</name>
<keyword evidence="4" id="KW-1185">Reference proteome</keyword>
<dbReference type="InterPro" id="IPR002591">
    <property type="entry name" value="Phosphodiest/P_Trfase"/>
</dbReference>
<feature type="transmembrane region" description="Helical" evidence="1">
    <location>
        <begin position="420"/>
        <end position="439"/>
    </location>
</feature>
<dbReference type="EMBL" id="CAWYQH010000035">
    <property type="protein sequence ID" value="CAK8676805.1"/>
    <property type="molecule type" value="Genomic_DNA"/>
</dbReference>
<keyword evidence="2" id="KW-0732">Signal</keyword>
<feature type="chain" id="PRO_5047396398" description="Ectonucleotide pyrophosphatase/phosphodiesterase family member 5" evidence="2">
    <location>
        <begin position="22"/>
        <end position="474"/>
    </location>
</feature>
<dbReference type="InterPro" id="IPR017850">
    <property type="entry name" value="Alkaline_phosphatase_core_sf"/>
</dbReference>
<feature type="signal peptide" evidence="2">
    <location>
        <begin position="1"/>
        <end position="21"/>
    </location>
</feature>